<sequence>MAGSLQDQLLKAGLADKKKAKQIKKQKTKQTQQQRKSKESVVDETRQQVEQARQEKQQRDRQLNEERMAEADKKAIAAQVKQLIEVNRLSREGAELDYNFTDDKKIKKILVDHIMLEQLSRGRLAIVSLNDKYEVVPAGVAEKIQQRLPARVIVANEVASNDIDEDDPYADYQIPDDLMW</sequence>
<proteinExistence type="predicted"/>
<keyword evidence="3" id="KW-1185">Reference proteome</keyword>
<dbReference type="Pfam" id="PF09831">
    <property type="entry name" value="DUF2058"/>
    <property type="match status" value="1"/>
</dbReference>
<dbReference type="STRING" id="716816.BST96_12835"/>
<feature type="compositionally biased region" description="Basic residues" evidence="1">
    <location>
        <begin position="18"/>
        <end position="28"/>
    </location>
</feature>
<dbReference type="InterPro" id="IPR018636">
    <property type="entry name" value="DUF2058"/>
</dbReference>
<reference evidence="2 3" key="1">
    <citation type="submission" date="2016-11" db="EMBL/GenBank/DDBJ databases">
        <title>Trade-off between light-utilization and light-protection in marine flavobacteria.</title>
        <authorList>
            <person name="Kumagai Y."/>
        </authorList>
    </citation>
    <scope>NUCLEOTIDE SEQUENCE [LARGE SCALE GENOMIC DNA]</scope>
    <source>
        <strain evidence="2 3">NBRC 107125</strain>
    </source>
</reference>
<evidence type="ECO:0000256" key="1">
    <source>
        <dbReference type="SAM" id="MobiDB-lite"/>
    </source>
</evidence>
<dbReference type="AlphaFoldDB" id="A0A1X9NCN5"/>
<evidence type="ECO:0000313" key="3">
    <source>
        <dbReference type="Proteomes" id="UP000193450"/>
    </source>
</evidence>
<protein>
    <submittedName>
        <fullName evidence="2">Nucleoprotein/polynucleotide-associated enzyme</fullName>
    </submittedName>
</protein>
<feature type="compositionally biased region" description="Basic and acidic residues" evidence="1">
    <location>
        <begin position="36"/>
        <end position="69"/>
    </location>
</feature>
<accession>A0A1X9NCN5</accession>
<evidence type="ECO:0000313" key="2">
    <source>
        <dbReference type="EMBL" id="ARN74921.1"/>
    </source>
</evidence>
<organism evidence="2 3">
    <name type="scientific">Oceanicoccus sagamiensis</name>
    <dbReference type="NCBI Taxonomy" id="716816"/>
    <lineage>
        <taxon>Bacteria</taxon>
        <taxon>Pseudomonadati</taxon>
        <taxon>Pseudomonadota</taxon>
        <taxon>Gammaproteobacteria</taxon>
        <taxon>Cellvibrionales</taxon>
        <taxon>Spongiibacteraceae</taxon>
        <taxon>Oceanicoccus</taxon>
    </lineage>
</organism>
<name>A0A1X9NCN5_9GAMM</name>
<gene>
    <name evidence="2" type="ORF">BST96_12835</name>
</gene>
<dbReference type="RefSeq" id="WP_085759088.1">
    <property type="nucleotide sequence ID" value="NZ_CP019343.1"/>
</dbReference>
<feature type="region of interest" description="Disordered" evidence="1">
    <location>
        <begin position="16"/>
        <end position="69"/>
    </location>
</feature>
<dbReference type="KEGG" id="osg:BST96_12835"/>
<dbReference type="Proteomes" id="UP000193450">
    <property type="component" value="Chromosome"/>
</dbReference>
<dbReference type="EMBL" id="CP019343">
    <property type="protein sequence ID" value="ARN74921.1"/>
    <property type="molecule type" value="Genomic_DNA"/>
</dbReference>
<dbReference type="OrthoDB" id="5294470at2"/>